<accession>A0A9N8VUP5</accession>
<proteinExistence type="predicted"/>
<keyword evidence="4" id="KW-1185">Reference proteome</keyword>
<feature type="compositionally biased region" description="Basic residues" evidence="1">
    <location>
        <begin position="110"/>
        <end position="122"/>
    </location>
</feature>
<evidence type="ECO:0000313" key="4">
    <source>
        <dbReference type="Proteomes" id="UP000789570"/>
    </source>
</evidence>
<comment type="caution">
    <text evidence="3">The sequence shown here is derived from an EMBL/GenBank/DDBJ whole genome shotgun (WGS) entry which is preliminary data.</text>
</comment>
<dbReference type="Pfam" id="PF15377">
    <property type="entry name" value="DUF4604"/>
    <property type="match status" value="1"/>
</dbReference>
<feature type="region of interest" description="Disordered" evidence="1">
    <location>
        <begin position="1"/>
        <end position="50"/>
    </location>
</feature>
<evidence type="ECO:0000256" key="1">
    <source>
        <dbReference type="SAM" id="MobiDB-lite"/>
    </source>
</evidence>
<feature type="compositionally biased region" description="Basic and acidic residues" evidence="1">
    <location>
        <begin position="159"/>
        <end position="174"/>
    </location>
</feature>
<evidence type="ECO:0000259" key="2">
    <source>
        <dbReference type="Pfam" id="PF15377"/>
    </source>
</evidence>
<dbReference type="InterPro" id="IPR027911">
    <property type="entry name" value="DUF4604"/>
</dbReference>
<name>A0A9N8VUP5_9GLOM</name>
<reference evidence="3" key="1">
    <citation type="submission" date="2021-06" db="EMBL/GenBank/DDBJ databases">
        <authorList>
            <person name="Kallberg Y."/>
            <person name="Tangrot J."/>
            <person name="Rosling A."/>
        </authorList>
    </citation>
    <scope>NUCLEOTIDE SEQUENCE</scope>
    <source>
        <strain evidence="3">UK204</strain>
    </source>
</reference>
<organism evidence="3 4">
    <name type="scientific">Funneliformis caledonium</name>
    <dbReference type="NCBI Taxonomy" id="1117310"/>
    <lineage>
        <taxon>Eukaryota</taxon>
        <taxon>Fungi</taxon>
        <taxon>Fungi incertae sedis</taxon>
        <taxon>Mucoromycota</taxon>
        <taxon>Glomeromycotina</taxon>
        <taxon>Glomeromycetes</taxon>
        <taxon>Glomerales</taxon>
        <taxon>Glomeraceae</taxon>
        <taxon>Funneliformis</taxon>
    </lineage>
</organism>
<feature type="compositionally biased region" description="Basic and acidic residues" evidence="1">
    <location>
        <begin position="33"/>
        <end position="50"/>
    </location>
</feature>
<dbReference type="EMBL" id="CAJVPQ010000270">
    <property type="protein sequence ID" value="CAG8464965.1"/>
    <property type="molecule type" value="Genomic_DNA"/>
</dbReference>
<evidence type="ECO:0000313" key="3">
    <source>
        <dbReference type="EMBL" id="CAG8464965.1"/>
    </source>
</evidence>
<feature type="compositionally biased region" description="Basic residues" evidence="1">
    <location>
        <begin position="175"/>
        <end position="186"/>
    </location>
</feature>
<protein>
    <submittedName>
        <fullName evidence="3">7812_t:CDS:1</fullName>
    </submittedName>
</protein>
<feature type="compositionally biased region" description="Basic and acidic residues" evidence="1">
    <location>
        <begin position="64"/>
        <end position="74"/>
    </location>
</feature>
<gene>
    <name evidence="3" type="ORF">FCALED_LOCUS1931</name>
</gene>
<feature type="region of interest" description="Disordered" evidence="1">
    <location>
        <begin position="64"/>
        <end position="195"/>
    </location>
</feature>
<sequence length="195" mass="22139">MPPKQTPYQFKKGLTYVKPLPSINNEEPSDDELNAKREEERPQIVVLKEGKHMSEQEVKVYLDSKAKSKEKDGNNKSLFNVLIKDSSEEDDKESDVDDTPIIDEKTGKLLFRKPKAKKASKKSKSETIVGSHSKAKNESNMSIKSINEAIDVMKRKRGDSKDDTEKDTNSEKKAKTTKKKSQKAKVHLSFNNDEI</sequence>
<dbReference type="AlphaFoldDB" id="A0A9N8VUP5"/>
<dbReference type="OrthoDB" id="2553298at2759"/>
<feature type="domain" description="DUF4604" evidence="2">
    <location>
        <begin position="27"/>
        <end position="194"/>
    </location>
</feature>
<feature type="compositionally biased region" description="Acidic residues" evidence="1">
    <location>
        <begin position="87"/>
        <end position="101"/>
    </location>
</feature>
<dbReference type="Proteomes" id="UP000789570">
    <property type="component" value="Unassembled WGS sequence"/>
</dbReference>